<accession>A0A0P6XRX6</accession>
<keyword evidence="2" id="KW-1185">Reference proteome</keyword>
<dbReference type="EMBL" id="LGCM01000020">
    <property type="protein sequence ID" value="KPL86984.1"/>
    <property type="molecule type" value="Genomic_DNA"/>
</dbReference>
<name>A0A0P6XRX6_9CHLR</name>
<evidence type="ECO:0000313" key="1">
    <source>
        <dbReference type="EMBL" id="KPL86984.1"/>
    </source>
</evidence>
<dbReference type="AlphaFoldDB" id="A0A0P6XRX6"/>
<dbReference type="Proteomes" id="UP000050501">
    <property type="component" value="Unassembled WGS sequence"/>
</dbReference>
<dbReference type="STRING" id="229921.ADN01_05070"/>
<proteinExistence type="predicted"/>
<sequence length="173" mass="19122">MNAHLKRFLWVMAASMLFGWLVSEVSFRLVNRNVRNTPQRLELVIPAGTAQRVAQGEGDPRLPESMTFIQGDVLVVVNQDDVSHQLGPVWVPAGGSGSLTMGEPNSYSYDCSFQPQETLGVDVQPRLTSWIRVQGVISVGLPSGVLFWLYSLVIRPVGPRKEEEQDEYAAPLA</sequence>
<protein>
    <submittedName>
        <fullName evidence="1">Uncharacterized protein</fullName>
    </submittedName>
</protein>
<organism evidence="1 2">
    <name type="scientific">Levilinea saccharolytica</name>
    <dbReference type="NCBI Taxonomy" id="229921"/>
    <lineage>
        <taxon>Bacteria</taxon>
        <taxon>Bacillati</taxon>
        <taxon>Chloroflexota</taxon>
        <taxon>Anaerolineae</taxon>
        <taxon>Anaerolineales</taxon>
        <taxon>Anaerolineaceae</taxon>
        <taxon>Levilinea</taxon>
    </lineage>
</organism>
<reference evidence="1 2" key="1">
    <citation type="submission" date="2015-07" db="EMBL/GenBank/DDBJ databases">
        <title>Genome sequence of Levilinea saccharolytica DSM 16555.</title>
        <authorList>
            <person name="Hemp J."/>
            <person name="Ward L.M."/>
            <person name="Pace L.A."/>
            <person name="Fischer W.W."/>
        </authorList>
    </citation>
    <scope>NUCLEOTIDE SEQUENCE [LARGE SCALE GENOMIC DNA]</scope>
    <source>
        <strain evidence="1 2">KIBI-1</strain>
    </source>
</reference>
<dbReference type="OrthoDB" id="161781at2"/>
<dbReference type="RefSeq" id="WP_062417932.1">
    <property type="nucleotide sequence ID" value="NZ_DF967974.1"/>
</dbReference>
<gene>
    <name evidence="1" type="ORF">ADN01_05070</name>
</gene>
<evidence type="ECO:0000313" key="2">
    <source>
        <dbReference type="Proteomes" id="UP000050501"/>
    </source>
</evidence>
<comment type="caution">
    <text evidence="1">The sequence shown here is derived from an EMBL/GenBank/DDBJ whole genome shotgun (WGS) entry which is preliminary data.</text>
</comment>